<dbReference type="GeneID" id="55991646"/>
<keyword evidence="5" id="KW-1185">Reference proteome</keyword>
<dbReference type="GO" id="GO:0007064">
    <property type="term" value="P:mitotic sister chromatid cohesion"/>
    <property type="evidence" value="ECO:0007669"/>
    <property type="project" value="TreeGrafter"/>
</dbReference>
<feature type="compositionally biased region" description="Basic and acidic residues" evidence="3">
    <location>
        <begin position="335"/>
        <end position="348"/>
    </location>
</feature>
<evidence type="ECO:0000256" key="1">
    <source>
        <dbReference type="ARBA" id="ARBA00022679"/>
    </source>
</evidence>
<organism evidence="4 5">
    <name type="scientific">Talaromyces rugulosus</name>
    <name type="common">Penicillium rugulosum</name>
    <dbReference type="NCBI Taxonomy" id="121627"/>
    <lineage>
        <taxon>Eukaryota</taxon>
        <taxon>Fungi</taxon>
        <taxon>Dikarya</taxon>
        <taxon>Ascomycota</taxon>
        <taxon>Pezizomycotina</taxon>
        <taxon>Eurotiomycetes</taxon>
        <taxon>Eurotiomycetidae</taxon>
        <taxon>Eurotiales</taxon>
        <taxon>Trichocomaceae</taxon>
        <taxon>Talaromyces</taxon>
        <taxon>Talaromyces sect. Islandici</taxon>
    </lineage>
</organism>
<dbReference type="SUPFAM" id="SSF55729">
    <property type="entry name" value="Acyl-CoA N-acyltransferases (Nat)"/>
    <property type="match status" value="1"/>
</dbReference>
<dbReference type="InterPro" id="IPR051556">
    <property type="entry name" value="N-term/lysine_N-AcTrnsfr"/>
</dbReference>
<name>A0A7H8QTB4_TALRU</name>
<dbReference type="OrthoDB" id="47374at2759"/>
<dbReference type="PANTHER" id="PTHR42919:SF8">
    <property type="entry name" value="N-ALPHA-ACETYLTRANSFERASE 50"/>
    <property type="match status" value="1"/>
</dbReference>
<accession>A0A7H8QTB4</accession>
<dbReference type="Proteomes" id="UP000509510">
    <property type="component" value="Chromosome II"/>
</dbReference>
<evidence type="ECO:0000256" key="2">
    <source>
        <dbReference type="ARBA" id="ARBA00023315"/>
    </source>
</evidence>
<proteinExistence type="predicted"/>
<gene>
    <name evidence="4" type="ORF">TRUGW13939_04144</name>
</gene>
<feature type="compositionally biased region" description="Low complexity" evidence="3">
    <location>
        <begin position="1"/>
        <end position="38"/>
    </location>
</feature>
<dbReference type="RefSeq" id="XP_035343214.1">
    <property type="nucleotide sequence ID" value="XM_035487321.1"/>
</dbReference>
<sequence length="373" mass="40847">MAYQFFAKAPAQKQRKAAASSPPLASLSLPASLSKQQPPLHPPPLVLPQSTSSFPASKPPSIGDPAFQAVPFTEPITSHQTPHPHITIDQVRTAHIPSLSRITSLLLPVRYSGSFYTACITDPVISSLARVAVYHDHPVTAGPVVDPTAAGGLGGTDKVIGGIRCRLEKLPAEFAGRNNAEDRPPTNLYIQTLHLLSPHRGNGVAAALLHALLYSDPKSPNSKSTHRVSPLVRHYNVRTVTAHVHETNGDGLNWYVARGFRIEDGVIKGYYRRLNPGGAKVVRLDLNWEDQDEGKRHQEKVQQPETKSREVNEDEDDDDDDGWEKLEAEDDDADDHGVVHLSDSRILDGGEDSQSLTANSVKRKRDDKEEDVE</sequence>
<protein>
    <recommendedName>
        <fullName evidence="6">N-acetyltransferase domain-containing protein</fullName>
    </recommendedName>
</protein>
<evidence type="ECO:0000256" key="3">
    <source>
        <dbReference type="SAM" id="MobiDB-lite"/>
    </source>
</evidence>
<feature type="compositionally biased region" description="Basic and acidic residues" evidence="3">
    <location>
        <begin position="293"/>
        <end position="311"/>
    </location>
</feature>
<dbReference type="InterPro" id="IPR016181">
    <property type="entry name" value="Acyl_CoA_acyltransferase"/>
</dbReference>
<dbReference type="KEGG" id="trg:TRUGW13939_04144"/>
<feature type="region of interest" description="Disordered" evidence="3">
    <location>
        <begin position="1"/>
        <end position="60"/>
    </location>
</feature>
<dbReference type="Gene3D" id="3.40.630.30">
    <property type="match status" value="1"/>
</dbReference>
<feature type="compositionally biased region" description="Acidic residues" evidence="3">
    <location>
        <begin position="312"/>
        <end position="334"/>
    </location>
</feature>
<evidence type="ECO:0000313" key="4">
    <source>
        <dbReference type="EMBL" id="QKX57036.1"/>
    </source>
</evidence>
<keyword evidence="1" id="KW-0808">Transferase</keyword>
<evidence type="ECO:0000313" key="5">
    <source>
        <dbReference type="Proteomes" id="UP000509510"/>
    </source>
</evidence>
<dbReference type="PANTHER" id="PTHR42919">
    <property type="entry name" value="N-ALPHA-ACETYLTRANSFERASE"/>
    <property type="match status" value="1"/>
</dbReference>
<keyword evidence="2" id="KW-0012">Acyltransferase</keyword>
<reference evidence="5" key="1">
    <citation type="submission" date="2020-06" db="EMBL/GenBank/DDBJ databases">
        <title>A chromosome-scale genome assembly of Talaromyces rugulosus W13939.</title>
        <authorList>
            <person name="Wang B."/>
            <person name="Guo L."/>
            <person name="Ye K."/>
            <person name="Wang L."/>
        </authorList>
    </citation>
    <scope>NUCLEOTIDE SEQUENCE [LARGE SCALE GENOMIC DNA]</scope>
    <source>
        <strain evidence="5">W13939</strain>
    </source>
</reference>
<evidence type="ECO:0008006" key="6">
    <source>
        <dbReference type="Google" id="ProtNLM"/>
    </source>
</evidence>
<dbReference type="EMBL" id="CP055899">
    <property type="protein sequence ID" value="QKX57036.1"/>
    <property type="molecule type" value="Genomic_DNA"/>
</dbReference>
<dbReference type="GO" id="GO:0016746">
    <property type="term" value="F:acyltransferase activity"/>
    <property type="evidence" value="ECO:0007669"/>
    <property type="project" value="UniProtKB-KW"/>
</dbReference>
<feature type="region of interest" description="Disordered" evidence="3">
    <location>
        <begin position="292"/>
        <end position="373"/>
    </location>
</feature>
<dbReference type="AlphaFoldDB" id="A0A7H8QTB4"/>
<dbReference type="GO" id="GO:0031415">
    <property type="term" value="C:NatA complex"/>
    <property type="evidence" value="ECO:0007669"/>
    <property type="project" value="TreeGrafter"/>
</dbReference>